<reference evidence="3" key="1">
    <citation type="submission" date="2017-01" db="EMBL/GenBank/DDBJ databases">
        <authorList>
            <person name="Varghese N."/>
            <person name="Submissions S."/>
        </authorList>
    </citation>
    <scope>NUCLEOTIDE SEQUENCE [LARGE SCALE GENOMIC DNA]</scope>
    <source>
        <strain evidence="3">UM1</strain>
    </source>
</reference>
<dbReference type="STRING" id="1604334.SAMN05421546_1131"/>
<dbReference type="Proteomes" id="UP000241788">
    <property type="component" value="Unassembled WGS sequence"/>
</dbReference>
<evidence type="ECO:0000313" key="2">
    <source>
        <dbReference type="EMBL" id="SIQ33924.1"/>
    </source>
</evidence>
<evidence type="ECO:0000313" key="3">
    <source>
        <dbReference type="Proteomes" id="UP000241788"/>
    </source>
</evidence>
<keyword evidence="3" id="KW-1185">Reference proteome</keyword>
<sequence>MSPRLLAMLLTTATCFTAAPITSLAQNRIEIASQADILLRSASNDALDSLFQSVHAISTSPTDSTKVCRALASPDRGSADTWLAVAQELSGDNRDRLTSALGEVALSGWQGRPSAFDEKAARTSLRQAGVRAAMLNDGFSASALSVDDVNATNEAEMEALRCRSLGWLLDAVASQPLDERAAITRLLLRDGLASVLQKSAD</sequence>
<feature type="signal peptide" evidence="1">
    <location>
        <begin position="1"/>
        <end position="18"/>
    </location>
</feature>
<dbReference type="RefSeq" id="WP_129582825.1">
    <property type="nucleotide sequence ID" value="NZ_FTLW01000002.1"/>
</dbReference>
<evidence type="ECO:0008006" key="4">
    <source>
        <dbReference type="Google" id="ProtNLM"/>
    </source>
</evidence>
<name>A0A1N6RYH9_9GAMM</name>
<feature type="chain" id="PRO_5012546022" description="Secreted protein" evidence="1">
    <location>
        <begin position="19"/>
        <end position="201"/>
    </location>
</feature>
<dbReference type="AlphaFoldDB" id="A0A1N6RYH9"/>
<dbReference type="OrthoDB" id="5973914at2"/>
<organism evidence="2 3">
    <name type="scientific">Solilutibacter tolerans</name>
    <dbReference type="NCBI Taxonomy" id="1604334"/>
    <lineage>
        <taxon>Bacteria</taxon>
        <taxon>Pseudomonadati</taxon>
        <taxon>Pseudomonadota</taxon>
        <taxon>Gammaproteobacteria</taxon>
        <taxon>Lysobacterales</taxon>
        <taxon>Lysobacteraceae</taxon>
        <taxon>Solilutibacter</taxon>
    </lineage>
</organism>
<dbReference type="EMBL" id="FTLW01000002">
    <property type="protein sequence ID" value="SIQ33924.1"/>
    <property type="molecule type" value="Genomic_DNA"/>
</dbReference>
<accession>A0A1N6RYH9</accession>
<proteinExistence type="predicted"/>
<protein>
    <recommendedName>
        <fullName evidence="4">Secreted protein</fullName>
    </recommendedName>
</protein>
<evidence type="ECO:0000256" key="1">
    <source>
        <dbReference type="SAM" id="SignalP"/>
    </source>
</evidence>
<keyword evidence="1" id="KW-0732">Signal</keyword>
<gene>
    <name evidence="2" type="ORF">SAMN05421546_1131</name>
</gene>